<comment type="caution">
    <text evidence="1">The sequence shown here is derived from an EMBL/GenBank/DDBJ whole genome shotgun (WGS) entry which is preliminary data.</text>
</comment>
<gene>
    <name evidence="1" type="ORF">Vadar_013943</name>
</gene>
<keyword evidence="2" id="KW-1185">Reference proteome</keyword>
<protein>
    <submittedName>
        <fullName evidence="1">Uncharacterized protein</fullName>
    </submittedName>
</protein>
<reference evidence="1 2" key="1">
    <citation type="journal article" date="2021" name="Hortic Res">
        <title>High-quality reference genome and annotation aids understanding of berry development for evergreen blueberry (Vaccinium darrowii).</title>
        <authorList>
            <person name="Yu J."/>
            <person name="Hulse-Kemp A.M."/>
            <person name="Babiker E."/>
            <person name="Staton M."/>
        </authorList>
    </citation>
    <scope>NUCLEOTIDE SEQUENCE [LARGE SCALE GENOMIC DNA]</scope>
    <source>
        <strain evidence="2">cv. NJ 8807/NJ 8810</strain>
        <tissue evidence="1">Young leaf</tissue>
    </source>
</reference>
<evidence type="ECO:0000313" key="2">
    <source>
        <dbReference type="Proteomes" id="UP000828048"/>
    </source>
</evidence>
<sequence>MSSPKQPQLNGAYYGPSIPPPSKTYHRPGRGSSCNPLSCLCGCIFNCFFKILFSILLTAGLVLFLLWLAFRPTRVKFHVTDAALTQFNLNTTNATGSTLFYNLDLNLTIRNPNKHIGIYYDRIEARAFYGGQRFAVDTLTPFYQGKKNTTELNVAFQGEHIVVNDGSLYDSEKGSGVYSIDVKLYLRVRFKLRAVKTPRFKPKIECDLKVPLDSNGKASSGTFQTTKCGLDW</sequence>
<dbReference type="EMBL" id="CM037157">
    <property type="protein sequence ID" value="KAH7849164.1"/>
    <property type="molecule type" value="Genomic_DNA"/>
</dbReference>
<dbReference type="Proteomes" id="UP000828048">
    <property type="component" value="Chromosome 7"/>
</dbReference>
<name>A0ACB7Y7W3_9ERIC</name>
<organism evidence="1 2">
    <name type="scientific">Vaccinium darrowii</name>
    <dbReference type="NCBI Taxonomy" id="229202"/>
    <lineage>
        <taxon>Eukaryota</taxon>
        <taxon>Viridiplantae</taxon>
        <taxon>Streptophyta</taxon>
        <taxon>Embryophyta</taxon>
        <taxon>Tracheophyta</taxon>
        <taxon>Spermatophyta</taxon>
        <taxon>Magnoliopsida</taxon>
        <taxon>eudicotyledons</taxon>
        <taxon>Gunneridae</taxon>
        <taxon>Pentapetalae</taxon>
        <taxon>asterids</taxon>
        <taxon>Ericales</taxon>
        <taxon>Ericaceae</taxon>
        <taxon>Vaccinioideae</taxon>
        <taxon>Vaccinieae</taxon>
        <taxon>Vaccinium</taxon>
    </lineage>
</organism>
<proteinExistence type="predicted"/>
<accession>A0ACB7Y7W3</accession>
<evidence type="ECO:0000313" key="1">
    <source>
        <dbReference type="EMBL" id="KAH7849164.1"/>
    </source>
</evidence>